<proteinExistence type="predicted"/>
<accession>A0ABQ5HCK3</accession>
<dbReference type="Pfam" id="PF09331">
    <property type="entry name" value="DUF1985"/>
    <property type="match status" value="1"/>
</dbReference>
<reference evidence="6" key="2">
    <citation type="submission" date="2022-01" db="EMBL/GenBank/DDBJ databases">
        <authorList>
            <person name="Yamashiro T."/>
            <person name="Shiraishi A."/>
            <person name="Satake H."/>
            <person name="Nakayama K."/>
        </authorList>
    </citation>
    <scope>NUCLEOTIDE SEQUENCE</scope>
</reference>
<keyword evidence="3" id="KW-0804">Transcription</keyword>
<evidence type="ECO:0000259" key="5">
    <source>
        <dbReference type="PROSITE" id="PS51005"/>
    </source>
</evidence>
<dbReference type="PROSITE" id="PS51005">
    <property type="entry name" value="NAC"/>
    <property type="match status" value="1"/>
</dbReference>
<dbReference type="SMART" id="SM00575">
    <property type="entry name" value="ZnF_PMZ"/>
    <property type="match status" value="1"/>
</dbReference>
<dbReference type="Pfam" id="PF02365">
    <property type="entry name" value="NAM"/>
    <property type="match status" value="1"/>
</dbReference>
<dbReference type="InterPro" id="IPR003441">
    <property type="entry name" value="NAC-dom"/>
</dbReference>
<evidence type="ECO:0000256" key="2">
    <source>
        <dbReference type="ARBA" id="ARBA00023125"/>
    </source>
</evidence>
<name>A0ABQ5HCK3_9ASTR</name>
<evidence type="ECO:0000313" key="7">
    <source>
        <dbReference type="Proteomes" id="UP001151760"/>
    </source>
</evidence>
<dbReference type="InterPro" id="IPR036093">
    <property type="entry name" value="NAC_dom_sf"/>
</dbReference>
<comment type="caution">
    <text evidence="6">The sequence shown here is derived from an EMBL/GenBank/DDBJ whole genome shotgun (WGS) entry which is preliminary data.</text>
</comment>
<evidence type="ECO:0000256" key="1">
    <source>
        <dbReference type="ARBA" id="ARBA00023015"/>
    </source>
</evidence>
<dbReference type="Proteomes" id="UP001151760">
    <property type="component" value="Unassembled WGS sequence"/>
</dbReference>
<dbReference type="EMBL" id="BQNB010019424">
    <property type="protein sequence ID" value="GJT85169.1"/>
    <property type="molecule type" value="Genomic_DNA"/>
</dbReference>
<gene>
    <name evidence="6" type="ORF">Tco_1066886</name>
</gene>
<evidence type="ECO:0000256" key="3">
    <source>
        <dbReference type="ARBA" id="ARBA00023163"/>
    </source>
</evidence>
<keyword evidence="7" id="KW-1185">Reference proteome</keyword>
<reference evidence="6" key="1">
    <citation type="journal article" date="2022" name="Int. J. Mol. Sci.">
        <title>Draft Genome of Tanacetum Coccineum: Genomic Comparison of Closely Related Tanacetum-Family Plants.</title>
        <authorList>
            <person name="Yamashiro T."/>
            <person name="Shiraishi A."/>
            <person name="Nakayama K."/>
            <person name="Satake H."/>
        </authorList>
    </citation>
    <scope>NUCLEOTIDE SEQUENCE</scope>
</reference>
<dbReference type="InterPro" id="IPR015410">
    <property type="entry name" value="DUF1985"/>
</dbReference>
<protein>
    <submittedName>
        <fullName evidence="6">Phospholipase-like protein</fullName>
    </submittedName>
</protein>
<evidence type="ECO:0000313" key="6">
    <source>
        <dbReference type="EMBL" id="GJT85169.1"/>
    </source>
</evidence>
<dbReference type="InterPro" id="IPR006564">
    <property type="entry name" value="Znf_PMZ"/>
</dbReference>
<dbReference type="SUPFAM" id="SSF101941">
    <property type="entry name" value="NAC domain"/>
    <property type="match status" value="1"/>
</dbReference>
<keyword evidence="1" id="KW-0805">Transcription regulation</keyword>
<evidence type="ECO:0000256" key="4">
    <source>
        <dbReference type="ARBA" id="ARBA00023242"/>
    </source>
</evidence>
<organism evidence="6 7">
    <name type="scientific">Tanacetum coccineum</name>
    <dbReference type="NCBI Taxonomy" id="301880"/>
    <lineage>
        <taxon>Eukaryota</taxon>
        <taxon>Viridiplantae</taxon>
        <taxon>Streptophyta</taxon>
        <taxon>Embryophyta</taxon>
        <taxon>Tracheophyta</taxon>
        <taxon>Spermatophyta</taxon>
        <taxon>Magnoliopsida</taxon>
        <taxon>eudicotyledons</taxon>
        <taxon>Gunneridae</taxon>
        <taxon>Pentapetalae</taxon>
        <taxon>asterids</taxon>
        <taxon>campanulids</taxon>
        <taxon>Asterales</taxon>
        <taxon>Asteraceae</taxon>
        <taxon>Asteroideae</taxon>
        <taxon>Anthemideae</taxon>
        <taxon>Anthemidinae</taxon>
        <taxon>Tanacetum</taxon>
    </lineage>
</organism>
<sequence>MDTENMKVISKRQVDEDENIPLPGFRFHPTDEELVGFFLRHKVDKKPLNFDLIRQIDIYKYDPWDLPSRQMLLVGGETENVPLYYHMYDNFQIQFGREEFCLVTGLKFGVEYSDDYDDKDKPIPFRRRVFPSCLDGKRITGKDVEDLIESKSFKKLDDDDAVSLCCIGILQLVLLGLEDRRAVPNWILRLANDRDGWDDYPWGSYVWPTLYYQLRDANVKRWLPLYATEPTNEDDKKSYSIFGFTWAFKGRVPAERLIPDEIEAGLRWWVSSRAYFDSRGGPSSFQTPANNSFFNMGTPTNWQTPMPSQPGSSNWQIQMPSCTPTPNWQPPIPLHPGDAVLCDQIILPYTHLPPTTVLPKKRVDKTKKKCKNANVSPLNLGNAFAYDNVGGDDVVITGVHNTDENLAFRHIDSDLNIISLTPVASSEGVWCFAFGDNSMFLLWNPSIKKSVGISVPNYTFQPDSPKMIFGFGIRPVTLEPTLLKINYPLYSDGPWFYNDDGISYKIYLIVSFDLVTHQFHVQDMPEQVRVGEFSPPYYISQLGDSLIISGSFDFGDCRIIYAWALEVEGGFVSSCSLLFTIPHPAGHYLKLLGFSKDNQPIVEATIVQQCLSTLYFLMFLRDGFEVLKVLENSLEVLKVLENNLESMKLQENRPKFKLEANYPLNLSAKLPSFDDIFDITDDNEIRKFMHCLRPLLIIDAAQLKGQYKGTNLVAVGMDGNNQIVPIAFGICKGETGPCWSWWMSVLKECIGDSPNFLFISDMHAAVALAAIQPDAYNKLIEVDPQRWSRAHFPLVHYNYMTSNSVESVNACTVLYRKLPVLKLAETYHAMVQELYFKRLNVDNMTYEITEWVANKVNKNRIKSATWHVYGVNHYQYQVLDGRYNHKVDFQTCTCQCRKWQLSGIPYGHVIAVTRFTSPPGRKFVDGLVATVDPVELDNFLTNQVKLILTISLGYDFKSPTFLYLRNPNCSLDSGLIPLANAIQDCDMLLTKIPRQFTNLYYTLPPNNTLSGMKAIKNDYDTNVMYDIEKVSGKLMRFLALGWHLEEIHVTWAHLEKKRTRLQTYTKSMKKYCSQNVETASQA</sequence>
<dbReference type="PANTHER" id="PTHR31973:SF195">
    <property type="entry name" value="MUDR FAMILY TRANSPOSASE"/>
    <property type="match status" value="1"/>
</dbReference>
<keyword evidence="4" id="KW-0539">Nucleus</keyword>
<dbReference type="Gene3D" id="2.170.150.80">
    <property type="entry name" value="NAC domain"/>
    <property type="match status" value="1"/>
</dbReference>
<dbReference type="InterPro" id="IPR018289">
    <property type="entry name" value="MULE_transposase_dom"/>
</dbReference>
<feature type="domain" description="NAC" evidence="5">
    <location>
        <begin position="21"/>
        <end position="170"/>
    </location>
</feature>
<dbReference type="PANTHER" id="PTHR31973">
    <property type="entry name" value="POLYPROTEIN, PUTATIVE-RELATED"/>
    <property type="match status" value="1"/>
</dbReference>
<keyword evidence="2" id="KW-0238">DNA-binding</keyword>
<dbReference type="Pfam" id="PF10551">
    <property type="entry name" value="MULE"/>
    <property type="match status" value="1"/>
</dbReference>